<dbReference type="Proteomes" id="UP001061991">
    <property type="component" value="Plasmid p_unnamed3"/>
</dbReference>
<evidence type="ECO:0000313" key="2">
    <source>
        <dbReference type="Proteomes" id="UP001061991"/>
    </source>
</evidence>
<protein>
    <submittedName>
        <fullName evidence="1">GNAT family N-acetyltransferase</fullName>
    </submittedName>
</protein>
<sequence length="143" mass="15766">MSILIRPLHSTVESELLDLHCLIRQLSSAAVLPSSEKMSLLLGNEDLKLLAAYDGSRIVGMLTLIFYRLPTGVRARIEDVAVHDQYRGQGIGKRLCQKAIELYRGSGARSLDLTSSGDRLAANGLYVSLGFELRNTNAYRFPS</sequence>
<gene>
    <name evidence="1" type="ORF">N8E88_02575</name>
</gene>
<organism evidence="1 2">
    <name type="scientific">Phyllobacterium zundukense</name>
    <dbReference type="NCBI Taxonomy" id="1867719"/>
    <lineage>
        <taxon>Bacteria</taxon>
        <taxon>Pseudomonadati</taxon>
        <taxon>Pseudomonadota</taxon>
        <taxon>Alphaproteobacteria</taxon>
        <taxon>Hyphomicrobiales</taxon>
        <taxon>Phyllobacteriaceae</taxon>
        <taxon>Phyllobacterium</taxon>
    </lineage>
</organism>
<keyword evidence="1" id="KW-0614">Plasmid</keyword>
<evidence type="ECO:0000313" key="1">
    <source>
        <dbReference type="EMBL" id="UXN57713.1"/>
    </source>
</evidence>
<reference evidence="1" key="1">
    <citation type="submission" date="2022-09" db="EMBL/GenBank/DDBJ databases">
        <title>Interaction between co-microsymbionts with complementary sets of symbiotic genes in legume-rhizobium systems.</title>
        <authorList>
            <person name="Safronova V."/>
            <person name="Sazanova A."/>
            <person name="Afonin A."/>
            <person name="Chirak E."/>
        </authorList>
    </citation>
    <scope>NUCLEOTIDE SEQUENCE</scope>
    <source>
        <strain evidence="1">A18/3m</strain>
    </source>
</reference>
<accession>A0ACD4CVT6</accession>
<keyword evidence="2" id="KW-1185">Reference proteome</keyword>
<dbReference type="EMBL" id="CP104970">
    <property type="protein sequence ID" value="UXN57713.1"/>
    <property type="molecule type" value="Genomic_DNA"/>
</dbReference>
<name>A0ACD4CVT6_9HYPH</name>
<geneLocation type="plasmid" evidence="1 2">
    <name>p_unnamed3</name>
</geneLocation>
<proteinExistence type="predicted"/>